<accession>A0ABS3WAF2</accession>
<dbReference type="EMBL" id="JAGGDJ010000008">
    <property type="protein sequence ID" value="MBO7745278.1"/>
    <property type="molecule type" value="Genomic_DNA"/>
</dbReference>
<keyword evidence="2" id="KW-1185">Reference proteome</keyword>
<gene>
    <name evidence="1" type="ORF">I8J29_13790</name>
</gene>
<reference evidence="1 2" key="1">
    <citation type="submission" date="2021-03" db="EMBL/GenBank/DDBJ databases">
        <title>Paenibacillus artemisicola MWE-103 whole genome sequence.</title>
        <authorList>
            <person name="Ham Y.J."/>
        </authorList>
    </citation>
    <scope>NUCLEOTIDE SEQUENCE [LARGE SCALE GENOMIC DNA]</scope>
    <source>
        <strain evidence="1 2">MWE-103</strain>
    </source>
</reference>
<protein>
    <submittedName>
        <fullName evidence="1">Uncharacterized protein</fullName>
    </submittedName>
</protein>
<name>A0ABS3WAF2_9BACL</name>
<sequence length="157" mass="17115">MNPMNPTNQRAERPNAHLFNVDLLVESESAAKALERLLRLLNEAGFADYRINSGAELGRLIAALEALAEPKPIPVPAESGTRPPEPSPIGSPVMRRIADSIASNALIRISVNKGAGTKLNMPCRVIKLDEAAQSLTVYHVDEKQVYTFGLNEIDEMN</sequence>
<evidence type="ECO:0000313" key="2">
    <source>
        <dbReference type="Proteomes" id="UP000670947"/>
    </source>
</evidence>
<comment type="caution">
    <text evidence="1">The sequence shown here is derived from an EMBL/GenBank/DDBJ whole genome shotgun (WGS) entry which is preliminary data.</text>
</comment>
<evidence type="ECO:0000313" key="1">
    <source>
        <dbReference type="EMBL" id="MBO7745278.1"/>
    </source>
</evidence>
<organism evidence="1 2">
    <name type="scientific">Paenibacillus artemisiicola</name>
    <dbReference type="NCBI Taxonomy" id="1172618"/>
    <lineage>
        <taxon>Bacteria</taxon>
        <taxon>Bacillati</taxon>
        <taxon>Bacillota</taxon>
        <taxon>Bacilli</taxon>
        <taxon>Bacillales</taxon>
        <taxon>Paenibacillaceae</taxon>
        <taxon>Paenibacillus</taxon>
    </lineage>
</organism>
<proteinExistence type="predicted"/>
<dbReference type="RefSeq" id="WP_208848147.1">
    <property type="nucleotide sequence ID" value="NZ_JAGGDJ010000008.1"/>
</dbReference>
<dbReference type="Proteomes" id="UP000670947">
    <property type="component" value="Unassembled WGS sequence"/>
</dbReference>